<keyword evidence="2" id="KW-1185">Reference proteome</keyword>
<protein>
    <recommendedName>
        <fullName evidence="3">AAA domain-containing protein</fullName>
    </recommendedName>
</protein>
<accession>A0A5P9QGH1</accession>
<dbReference type="InterPro" id="IPR027417">
    <property type="entry name" value="P-loop_NTPase"/>
</dbReference>
<dbReference type="Proteomes" id="UP000326702">
    <property type="component" value="Chromosome"/>
</dbReference>
<evidence type="ECO:0000313" key="2">
    <source>
        <dbReference type="Proteomes" id="UP000326702"/>
    </source>
</evidence>
<dbReference type="Pfam" id="PF13671">
    <property type="entry name" value="AAA_33"/>
    <property type="match status" value="1"/>
</dbReference>
<dbReference type="AlphaFoldDB" id="A0A5P9QGH1"/>
<organism evidence="1 2">
    <name type="scientific">Luteimicrobium xylanilyticum</name>
    <dbReference type="NCBI Taxonomy" id="1133546"/>
    <lineage>
        <taxon>Bacteria</taxon>
        <taxon>Bacillati</taxon>
        <taxon>Actinomycetota</taxon>
        <taxon>Actinomycetes</taxon>
        <taxon>Micrococcales</taxon>
        <taxon>Luteimicrobium</taxon>
    </lineage>
</organism>
<dbReference type="RefSeq" id="WP_036947433.1">
    <property type="nucleotide sequence ID" value="NZ_BAABIH010000024.1"/>
</dbReference>
<proteinExistence type="predicted"/>
<dbReference type="OrthoDB" id="7837405at2"/>
<reference evidence="1 2" key="1">
    <citation type="submission" date="2019-10" db="EMBL/GenBank/DDBJ databases">
        <title>Genome sequence of Luteimicrobium xylanilyticum HY-24.</title>
        <authorList>
            <person name="Kim D.Y."/>
            <person name="Park H.-Y."/>
        </authorList>
    </citation>
    <scope>NUCLEOTIDE SEQUENCE [LARGE SCALE GENOMIC DNA]</scope>
    <source>
        <strain evidence="1 2">HY-24</strain>
    </source>
</reference>
<evidence type="ECO:0008006" key="3">
    <source>
        <dbReference type="Google" id="ProtNLM"/>
    </source>
</evidence>
<dbReference type="Gene3D" id="3.40.50.300">
    <property type="entry name" value="P-loop containing nucleotide triphosphate hydrolases"/>
    <property type="match status" value="1"/>
</dbReference>
<name>A0A5P9QGH1_9MICO</name>
<sequence>MPTLLLLNGAPGTGKSVLARRWADSRPLSLVLDLDRLRSTLGAWRDDVLAAGRRARLVALGAAEAQLRAGGDVVVPQLLARPDLVEALDASCGSTGARFVEVVLTADPEDLVARLAARVAASGSDDGADPWSALEGPPTVERVRALAAGVDALVATRPGTHRLVTVPGDVDATFARLAAAVGPTG</sequence>
<dbReference type="EMBL" id="CP045529">
    <property type="protein sequence ID" value="QFU99545.1"/>
    <property type="molecule type" value="Genomic_DNA"/>
</dbReference>
<evidence type="ECO:0000313" key="1">
    <source>
        <dbReference type="EMBL" id="QFU99545.1"/>
    </source>
</evidence>
<gene>
    <name evidence="1" type="ORF">KDY119_03076</name>
</gene>
<dbReference type="KEGG" id="lxl:KDY119_03076"/>
<dbReference type="SUPFAM" id="SSF52540">
    <property type="entry name" value="P-loop containing nucleoside triphosphate hydrolases"/>
    <property type="match status" value="1"/>
</dbReference>